<proteinExistence type="predicted"/>
<reference evidence="2" key="1">
    <citation type="submission" date="2025-08" db="UniProtKB">
        <authorList>
            <consortium name="RefSeq"/>
        </authorList>
    </citation>
    <scope>IDENTIFICATION</scope>
    <source>
        <tissue evidence="2">Silk gland</tissue>
    </source>
</reference>
<accession>A0A6J2JXY0</accession>
<evidence type="ECO:0000313" key="1">
    <source>
        <dbReference type="Proteomes" id="UP000504629"/>
    </source>
</evidence>
<gene>
    <name evidence="2" type="primary">LOC114246096</name>
</gene>
<protein>
    <submittedName>
        <fullName evidence="2">Uncharacterized protein LOC114246096</fullName>
    </submittedName>
</protein>
<dbReference type="KEGG" id="bman:114246096"/>
<dbReference type="RefSeq" id="XP_028034283.1">
    <property type="nucleotide sequence ID" value="XM_028178482.1"/>
</dbReference>
<keyword evidence="1" id="KW-1185">Reference proteome</keyword>
<name>A0A6J2JXY0_BOMMA</name>
<evidence type="ECO:0000313" key="2">
    <source>
        <dbReference type="RefSeq" id="XP_028034283.1"/>
    </source>
</evidence>
<dbReference type="AlphaFoldDB" id="A0A6J2JXY0"/>
<dbReference type="OrthoDB" id="64318at2759"/>
<dbReference type="GeneID" id="114246096"/>
<organism evidence="1 2">
    <name type="scientific">Bombyx mandarina</name>
    <name type="common">Wild silk moth</name>
    <name type="synonym">Wild silkworm</name>
    <dbReference type="NCBI Taxonomy" id="7092"/>
    <lineage>
        <taxon>Eukaryota</taxon>
        <taxon>Metazoa</taxon>
        <taxon>Ecdysozoa</taxon>
        <taxon>Arthropoda</taxon>
        <taxon>Hexapoda</taxon>
        <taxon>Insecta</taxon>
        <taxon>Pterygota</taxon>
        <taxon>Neoptera</taxon>
        <taxon>Endopterygota</taxon>
        <taxon>Lepidoptera</taxon>
        <taxon>Glossata</taxon>
        <taxon>Ditrysia</taxon>
        <taxon>Bombycoidea</taxon>
        <taxon>Bombycidae</taxon>
        <taxon>Bombycinae</taxon>
        <taxon>Bombyx</taxon>
    </lineage>
</organism>
<dbReference type="Proteomes" id="UP000504629">
    <property type="component" value="Unplaced"/>
</dbReference>
<sequence>MDIIFKKINSIEHFDIICNEIINNMYTRSDEKISEIVENNVIQTAKQELRTIISTNKYDINMIIEHLNTKDWNQEKLIAFLDLLKKKLSDIVLMSIYHHNCSYGEVITSFDWLLKLVLGSSESKTSQYPILQLITSSINFNGEANTMIYDLDKEMVLRMINSLERVIT</sequence>